<dbReference type="EMBL" id="JAJJMO010000001">
    <property type="protein sequence ID" value="MCC9070883.1"/>
    <property type="molecule type" value="Genomic_DNA"/>
</dbReference>
<feature type="chain" id="PRO_5046859701" evidence="1">
    <location>
        <begin position="20"/>
        <end position="349"/>
    </location>
</feature>
<accession>A0ABS8MQ36</accession>
<name>A0ABS8MQ36_9FLAO</name>
<dbReference type="Proteomes" id="UP001430919">
    <property type="component" value="Unassembled WGS sequence"/>
</dbReference>
<proteinExistence type="predicted"/>
<keyword evidence="1" id="KW-0732">Signal</keyword>
<evidence type="ECO:0000313" key="2">
    <source>
        <dbReference type="EMBL" id="MCC9070883.1"/>
    </source>
</evidence>
<evidence type="ECO:0000256" key="1">
    <source>
        <dbReference type="SAM" id="SignalP"/>
    </source>
</evidence>
<evidence type="ECO:0000313" key="3">
    <source>
        <dbReference type="Proteomes" id="UP001430919"/>
    </source>
</evidence>
<keyword evidence="3" id="KW-1185">Reference proteome</keyword>
<reference evidence="2" key="1">
    <citation type="submission" date="2021-11" db="EMBL/GenBank/DDBJ databases">
        <title>Description of novel Flavobacterium species.</title>
        <authorList>
            <person name="Saticioglu I.B."/>
            <person name="Ay H."/>
            <person name="Altun S."/>
            <person name="Duman M."/>
        </authorList>
    </citation>
    <scope>NUCLEOTIDE SEQUENCE</scope>
    <source>
        <strain evidence="2">F-65</strain>
    </source>
</reference>
<feature type="signal peptide" evidence="1">
    <location>
        <begin position="1"/>
        <end position="19"/>
    </location>
</feature>
<sequence length="349" mass="38808">MRNNISLALLCLITSFCVAQNKLEPTGNVGIGTLDPKFELDVIGKGRFKVPDDQSGVGGLTIETHNGTNLKIGGNSNYSWIQSHGMLPLYINELGNNTIFNLRDGNVGIGTVKPRQKFVVSNNGVEGFEVYLEPLTNIVGLQSFNRVSNTYSKMQLDASQFSFLHGNVGIGTMSPHQKFVVSNNGAEGLEVYLDPLTNIVGLQSFNRVSYIYSKMQLDASQFSFMYGNVGIGTTAPDEKLTVKGKIHTQEVRVDLAGPLVPDYVFANDYKLKSLEEVESFIKENSHLPEIPSAKEIEKNGLMLAEMNMNLLKKIEELTLYAINQEKKTEKLMEYIDSQNKRLELLEKKQ</sequence>
<comment type="caution">
    <text evidence="2">The sequence shown here is derived from an EMBL/GenBank/DDBJ whole genome shotgun (WGS) entry which is preliminary data.</text>
</comment>
<protein>
    <submittedName>
        <fullName evidence="2">Tail fiber protein</fullName>
    </submittedName>
</protein>
<dbReference type="RefSeq" id="WP_229987547.1">
    <property type="nucleotide sequence ID" value="NZ_JAJJMO010000001.1"/>
</dbReference>
<gene>
    <name evidence="2" type="ORF">LNQ49_04635</name>
</gene>
<organism evidence="2 3">
    <name type="scientific">Flavobacterium pisciphilum</name>
    <dbReference type="NCBI Taxonomy" id="2893755"/>
    <lineage>
        <taxon>Bacteria</taxon>
        <taxon>Pseudomonadati</taxon>
        <taxon>Bacteroidota</taxon>
        <taxon>Flavobacteriia</taxon>
        <taxon>Flavobacteriales</taxon>
        <taxon>Flavobacteriaceae</taxon>
        <taxon>Flavobacterium</taxon>
    </lineage>
</organism>